<dbReference type="UniPathway" id="UPA00067">
    <property type="reaction ID" value="UER00122"/>
</dbReference>
<dbReference type="AlphaFoldDB" id="A0A1I1MBI6"/>
<dbReference type="Proteomes" id="UP000199207">
    <property type="component" value="Unassembled WGS sequence"/>
</dbReference>
<evidence type="ECO:0000256" key="3">
    <source>
        <dbReference type="ARBA" id="ARBA00010712"/>
    </source>
</evidence>
<dbReference type="SUPFAM" id="SSF55729">
    <property type="entry name" value="Acyl-CoA N-acyltransferases (Nat)"/>
    <property type="match status" value="1"/>
</dbReference>
<feature type="region of interest" description="Disordered" evidence="10">
    <location>
        <begin position="1"/>
        <end position="22"/>
    </location>
</feature>
<dbReference type="InterPro" id="IPR016181">
    <property type="entry name" value="Acyl_CoA_acyltransferase"/>
</dbReference>
<evidence type="ECO:0000256" key="8">
    <source>
        <dbReference type="ARBA" id="ARBA00048924"/>
    </source>
</evidence>
<comment type="catalytic activity">
    <reaction evidence="8 9">
        <text>L-2,4-diaminobutanoate + acetyl-CoA = (2S)-4-acetamido-2-aminobutanoate + CoA + H(+)</text>
        <dbReference type="Rhea" id="RHEA:16901"/>
        <dbReference type="ChEBI" id="CHEBI:15378"/>
        <dbReference type="ChEBI" id="CHEBI:57287"/>
        <dbReference type="ChEBI" id="CHEBI:57288"/>
        <dbReference type="ChEBI" id="CHEBI:58761"/>
        <dbReference type="ChEBI" id="CHEBI:58929"/>
        <dbReference type="EC" id="2.3.1.178"/>
    </reaction>
</comment>
<comment type="similarity">
    <text evidence="3 9">Belongs to the acetyltransferase family. EctA subfamily.</text>
</comment>
<dbReference type="STRING" id="910347.SAMN05421773_10689"/>
<organism evidence="12 13">
    <name type="scientific">Streptomyces aidingensis</name>
    <dbReference type="NCBI Taxonomy" id="910347"/>
    <lineage>
        <taxon>Bacteria</taxon>
        <taxon>Bacillati</taxon>
        <taxon>Actinomycetota</taxon>
        <taxon>Actinomycetes</taxon>
        <taxon>Kitasatosporales</taxon>
        <taxon>Streptomycetaceae</taxon>
        <taxon>Streptomyces</taxon>
    </lineage>
</organism>
<sequence length="222" mass="23837">MTAAPADHLRITRGQTDRGLTLSPPQVEDGAALWRLARDSRVLDLNSSYSYLLWCRDYAATSVVAREPDGSPAGFITGYLRPEQPHTLLVWQVAVDHGHRGRGVAAAMLDGLVARTGQELGVTGVETTITPGNTASERLFRSFAERHRAPVAREVLFDTEVFPEGDHQPEVLYRIGPIPGTDHGDRSDHGDRGGDARGGRSAAGHDHAAPVPASAARPAADR</sequence>
<comment type="function">
    <text evidence="1 9">Catalyzes the acetylation of L-2,4-diaminobutyrate (DABA) to gamma-N-acetyl-alpha,gamma-diaminobutyric acid (ADABA) with acetyl coenzyme A.</text>
</comment>
<evidence type="ECO:0000313" key="13">
    <source>
        <dbReference type="Proteomes" id="UP000199207"/>
    </source>
</evidence>
<name>A0A1I1MBI6_9ACTN</name>
<evidence type="ECO:0000256" key="5">
    <source>
        <dbReference type="ARBA" id="ARBA00017935"/>
    </source>
</evidence>
<dbReference type="Pfam" id="PF00583">
    <property type="entry name" value="Acetyltransf_1"/>
    <property type="match status" value="1"/>
</dbReference>
<reference evidence="12 13" key="1">
    <citation type="submission" date="2016-10" db="EMBL/GenBank/DDBJ databases">
        <authorList>
            <person name="de Groot N.N."/>
        </authorList>
    </citation>
    <scope>NUCLEOTIDE SEQUENCE [LARGE SCALE GENOMIC DNA]</scope>
    <source>
        <strain evidence="12 13">CGMCC 4.5739</strain>
    </source>
</reference>
<dbReference type="PROSITE" id="PS51186">
    <property type="entry name" value="GNAT"/>
    <property type="match status" value="1"/>
</dbReference>
<feature type="domain" description="N-acetyltransferase" evidence="11">
    <location>
        <begin position="20"/>
        <end position="164"/>
    </location>
</feature>
<evidence type="ECO:0000256" key="2">
    <source>
        <dbReference type="ARBA" id="ARBA00004978"/>
    </source>
</evidence>
<keyword evidence="6 9" id="KW-0808">Transferase</keyword>
<dbReference type="EMBL" id="FOLM01000006">
    <property type="protein sequence ID" value="SFC80013.1"/>
    <property type="molecule type" value="Genomic_DNA"/>
</dbReference>
<evidence type="ECO:0000256" key="9">
    <source>
        <dbReference type="RuleBase" id="RU365045"/>
    </source>
</evidence>
<comment type="pathway">
    <text evidence="2 9">Amine and polyamine biosynthesis; ectoine biosynthesis; L-ectoine from L-aspartate 4-semialdehyde: step 2/3.</text>
</comment>
<evidence type="ECO:0000256" key="7">
    <source>
        <dbReference type="ARBA" id="ARBA00023315"/>
    </source>
</evidence>
<dbReference type="GO" id="GO:0033816">
    <property type="term" value="F:diaminobutyrate acetyltransferase activity"/>
    <property type="evidence" value="ECO:0007669"/>
    <property type="project" value="UniProtKB-EC"/>
</dbReference>
<evidence type="ECO:0000256" key="4">
    <source>
        <dbReference type="ARBA" id="ARBA00012355"/>
    </source>
</evidence>
<dbReference type="InterPro" id="IPR000182">
    <property type="entry name" value="GNAT_dom"/>
</dbReference>
<protein>
    <recommendedName>
        <fullName evidence="5 9">L-2,4-diaminobutyric acid acetyltransferase</fullName>
        <shortName evidence="9">DABA acetyltransferase</shortName>
        <ecNumber evidence="4 9">2.3.1.178</ecNumber>
    </recommendedName>
</protein>
<evidence type="ECO:0000313" key="12">
    <source>
        <dbReference type="EMBL" id="SFC80013.1"/>
    </source>
</evidence>
<gene>
    <name evidence="9" type="primary">ectA</name>
    <name evidence="12" type="ORF">SAMN05421773_10689</name>
</gene>
<feature type="compositionally biased region" description="Low complexity" evidence="10">
    <location>
        <begin position="209"/>
        <end position="222"/>
    </location>
</feature>
<evidence type="ECO:0000256" key="1">
    <source>
        <dbReference type="ARBA" id="ARBA00003741"/>
    </source>
</evidence>
<dbReference type="EC" id="2.3.1.178" evidence="4 9"/>
<keyword evidence="7 9" id="KW-0012">Acyltransferase</keyword>
<dbReference type="GO" id="GO:0019491">
    <property type="term" value="P:ectoine biosynthetic process"/>
    <property type="evidence" value="ECO:0007669"/>
    <property type="project" value="UniProtKB-UniPathway"/>
</dbReference>
<evidence type="ECO:0000256" key="10">
    <source>
        <dbReference type="SAM" id="MobiDB-lite"/>
    </source>
</evidence>
<dbReference type="NCBIfam" id="TIGR02406">
    <property type="entry name" value="ectoine_EctA"/>
    <property type="match status" value="1"/>
</dbReference>
<dbReference type="InterPro" id="IPR012772">
    <property type="entry name" value="Ectoine_EctA"/>
</dbReference>
<dbReference type="CDD" id="cd04301">
    <property type="entry name" value="NAT_SF"/>
    <property type="match status" value="1"/>
</dbReference>
<dbReference type="Gene3D" id="3.40.630.30">
    <property type="match status" value="1"/>
</dbReference>
<keyword evidence="13" id="KW-1185">Reference proteome</keyword>
<accession>A0A1I1MBI6</accession>
<feature type="compositionally biased region" description="Basic and acidic residues" evidence="10">
    <location>
        <begin position="182"/>
        <end position="208"/>
    </location>
</feature>
<evidence type="ECO:0000256" key="6">
    <source>
        <dbReference type="ARBA" id="ARBA00022679"/>
    </source>
</evidence>
<evidence type="ECO:0000259" key="11">
    <source>
        <dbReference type="PROSITE" id="PS51186"/>
    </source>
</evidence>
<feature type="region of interest" description="Disordered" evidence="10">
    <location>
        <begin position="175"/>
        <end position="222"/>
    </location>
</feature>
<proteinExistence type="inferred from homology"/>